<reference evidence="6" key="1">
    <citation type="journal article" date="2019" name="Int. J. Syst. Evol. Microbiol.">
        <title>The Global Catalogue of Microorganisms (GCM) 10K type strain sequencing project: providing services to taxonomists for standard genome sequencing and annotation.</title>
        <authorList>
            <consortium name="The Broad Institute Genomics Platform"/>
            <consortium name="The Broad Institute Genome Sequencing Center for Infectious Disease"/>
            <person name="Wu L."/>
            <person name="Ma J."/>
        </authorList>
    </citation>
    <scope>NUCLEOTIDE SEQUENCE [LARGE SCALE GENOMIC DNA]</scope>
    <source>
        <strain evidence="6">JCM 13249</strain>
    </source>
</reference>
<comment type="caution">
    <text evidence="5">The sequence shown here is derived from an EMBL/GenBank/DDBJ whole genome shotgun (WGS) entry which is preliminary data.</text>
</comment>
<dbReference type="InterPro" id="IPR008979">
    <property type="entry name" value="Galactose-bd-like_sf"/>
</dbReference>
<keyword evidence="1" id="KW-0378">Hydrolase</keyword>
<feature type="domain" description="CBM-cenC" evidence="3">
    <location>
        <begin position="22"/>
        <end position="150"/>
    </location>
</feature>
<dbReference type="Proteomes" id="UP001500655">
    <property type="component" value="Unassembled WGS sequence"/>
</dbReference>
<keyword evidence="6" id="KW-1185">Reference proteome</keyword>
<dbReference type="Pfam" id="PF02018">
    <property type="entry name" value="CBM_4_9"/>
    <property type="match status" value="1"/>
</dbReference>
<dbReference type="Pfam" id="PF19077">
    <property type="entry name" value="Big_13"/>
    <property type="match status" value="3"/>
</dbReference>
<organism evidence="5 6">
    <name type="scientific">Luedemannella helvata</name>
    <dbReference type="NCBI Taxonomy" id="349315"/>
    <lineage>
        <taxon>Bacteria</taxon>
        <taxon>Bacillati</taxon>
        <taxon>Actinomycetota</taxon>
        <taxon>Actinomycetes</taxon>
        <taxon>Micromonosporales</taxon>
        <taxon>Micromonosporaceae</taxon>
        <taxon>Luedemannella</taxon>
    </lineage>
</organism>
<gene>
    <name evidence="5" type="ORF">GCM10009681_31190</name>
</gene>
<sequence length="446" mass="45530">MALTVAAGCLVNAPTAAAGTAVVHSDFESGTFQNWAALSSPTVITNTSGVAHSGSRSLLVSGRSAIAHGPALDVTGAIRVGIRYQLSVWVRALSVAANVNVTVSQTSAASESAVQVVSNVTVGPTRWVRLRGIYTPPIGYDRFRVRVETGNGVEPFYIDDFVLTVLESTQQPVVTGPANGAAVTDRPTIAGVGAPFTTVTVAEGSSVLCSARVNASGDWRCVPSTVLSTGTHTVTPTARDAIGIATAGHPVTFIVNQASAPAAPAMPVIGSPRMGATLAGGRVPVSGTAPASTVVTVSEDGRALCTAQAGTDGAWSCTPGGPFGPGRHILYATARDSSGRLSAARPVTFYVDTLVPWPPAVHSPAPGAIVLTRQPYVSGVAEPGVTVRVTIDGVVACVVTVAANRTWSCVPRESVPNGRHTLTATAVDAAGNWNTSRMTTFFVNVV</sequence>
<dbReference type="Gene3D" id="3.30.420.430">
    <property type="match status" value="1"/>
</dbReference>
<feature type="domain" description="Bacterial Ig-like" evidence="4">
    <location>
        <begin position="373"/>
        <end position="443"/>
    </location>
</feature>
<proteinExistence type="predicted"/>
<evidence type="ECO:0000313" key="5">
    <source>
        <dbReference type="EMBL" id="GAA1757691.1"/>
    </source>
</evidence>
<feature type="domain" description="Bacterial Ig-like" evidence="4">
    <location>
        <begin position="185"/>
        <end position="255"/>
    </location>
</feature>
<evidence type="ECO:0000313" key="6">
    <source>
        <dbReference type="Proteomes" id="UP001500655"/>
    </source>
</evidence>
<dbReference type="Gene3D" id="2.60.40.10">
    <property type="entry name" value="Immunoglobulins"/>
    <property type="match status" value="2"/>
</dbReference>
<protein>
    <recommendedName>
        <fullName evidence="7">Bacterial Ig-like domain-containing protein</fullName>
    </recommendedName>
</protein>
<evidence type="ECO:0000259" key="4">
    <source>
        <dbReference type="Pfam" id="PF19077"/>
    </source>
</evidence>
<dbReference type="InterPro" id="IPR044016">
    <property type="entry name" value="Big_13"/>
</dbReference>
<dbReference type="InterPro" id="IPR013783">
    <property type="entry name" value="Ig-like_fold"/>
</dbReference>
<keyword evidence="2" id="KW-0732">Signal</keyword>
<evidence type="ECO:0000256" key="2">
    <source>
        <dbReference type="SAM" id="SignalP"/>
    </source>
</evidence>
<name>A0ABP4WLP1_9ACTN</name>
<evidence type="ECO:0000259" key="3">
    <source>
        <dbReference type="Pfam" id="PF02018"/>
    </source>
</evidence>
<dbReference type="NCBIfam" id="NF033510">
    <property type="entry name" value="Ca_tandemer"/>
    <property type="match status" value="2"/>
</dbReference>
<accession>A0ABP4WLP1</accession>
<feature type="signal peptide" evidence="2">
    <location>
        <begin position="1"/>
        <end position="18"/>
    </location>
</feature>
<feature type="chain" id="PRO_5045354584" description="Bacterial Ig-like domain-containing protein" evidence="2">
    <location>
        <begin position="19"/>
        <end position="446"/>
    </location>
</feature>
<dbReference type="Gene3D" id="2.60.120.260">
    <property type="entry name" value="Galactose-binding domain-like"/>
    <property type="match status" value="1"/>
</dbReference>
<dbReference type="EMBL" id="BAAALS010000014">
    <property type="protein sequence ID" value="GAA1757691.1"/>
    <property type="molecule type" value="Genomic_DNA"/>
</dbReference>
<evidence type="ECO:0000256" key="1">
    <source>
        <dbReference type="ARBA" id="ARBA00022801"/>
    </source>
</evidence>
<feature type="domain" description="Bacterial Ig-like" evidence="4">
    <location>
        <begin position="288"/>
        <end position="353"/>
    </location>
</feature>
<evidence type="ECO:0008006" key="7">
    <source>
        <dbReference type="Google" id="ProtNLM"/>
    </source>
</evidence>
<dbReference type="InterPro" id="IPR003305">
    <property type="entry name" value="CenC_carb-bd"/>
</dbReference>
<dbReference type="SUPFAM" id="SSF49785">
    <property type="entry name" value="Galactose-binding domain-like"/>
    <property type="match status" value="1"/>
</dbReference>